<dbReference type="PROSITE" id="PS00658">
    <property type="entry name" value="FORK_HEAD_2"/>
    <property type="match status" value="1"/>
</dbReference>
<sequence length="995" mass="110806">MMNRYEMSRFDSRDISPFYSSFPPPFFMRTPPNGVYDGRMDLMEHSVWKDRKDDPKMFPKYHPEFSHKLLHHNGISDLYDRERKLYDVNHKGDVRNRRDLTEKKGSSYPGAMLELDVTSPHVRNSVKEQSPISPSEYFYRRRDILSNSGSSHSTSPVSPFSPEQSCGKLKYPSSRNLSGPPSPPRSHGIMERSEAGVINLSTTKDVVSEHMMNGEISQNGDLESAQDVAPSSPNGSKVPPTNETSPGAPSNGVAAKRKTKCNSAVELGSPPQPLMMMAAQQGLLQQHVQQMMQGQGLTTPQIQQLLQHQTMLQHQQQQKLHEQMLQELNEQLQMNVIQQSQLMQQQDKSKGSKAQQQLQQLSVQQQQLIQQIQQIQLQQRQYLLACLVSPFGMQQGMMLHPELQQLWKEVASQSGADPENGVKGGFNGLGSTVSTPSTQAPSAWTNGLNSNYLPAGLIGQPPVAVDVDNAERKNAILFRHGVCKWPGCDTPCEDQAAFHKHLNIEHQLDDRSTAQARVQMQVVSQLEIQLTRERDLLQGMMLHLHMKKPADPTLDTSTAQKLVSQKMSSPVSPVSMTTLHSAPSSPPKPASIISSPLKLQPSMTTISSVSAPPTPVALVSNPMSLPLGIAPPPSMSKPPTPLSQASQPATPTGGGGPMRRRVSDKSNLPISSGTSEEIQRNRDFYKSTDVRPPFTYASLIRQAIIESPHKQLTLNEIYQWFQSTFAYFRRNEATWKNAVRHNLSLHKCFMRVENVKGAVWTVDEVEFYKRRPQKLGGNMPIKDIKSPMIPDPMFGENLNASLRAALEQANLLNHHYSNGTVPMDGVEDLSMKSNRTSSSDYHKDTSPSQDGYPDVKDEASYEEEEAFLRNGQMAVTMEMRTTPPSDSVVLNLQSSSLDCVVKEEASEDGQQVFSENIAAERAVVLQQSPNEHYLRTEEQYITEERPNSHDEGRISPDQGRISPNQGRLSPSQDMYLSINKQGEPGISCIPEALSS</sequence>
<dbReference type="EMBL" id="VSWD01000005">
    <property type="protein sequence ID" value="KAK3101504.1"/>
    <property type="molecule type" value="Genomic_DNA"/>
</dbReference>
<feature type="region of interest" description="Disordered" evidence="11">
    <location>
        <begin position="96"/>
        <end position="197"/>
    </location>
</feature>
<dbReference type="InterPro" id="IPR036388">
    <property type="entry name" value="WH-like_DNA-bd_sf"/>
</dbReference>
<dbReference type="Proteomes" id="UP001186944">
    <property type="component" value="Unassembled WGS sequence"/>
</dbReference>
<reference evidence="13" key="1">
    <citation type="submission" date="2019-08" db="EMBL/GenBank/DDBJ databases">
        <title>The improved chromosome-level genome for the pearl oyster Pinctada fucata martensii using PacBio sequencing and Hi-C.</title>
        <authorList>
            <person name="Zheng Z."/>
        </authorList>
    </citation>
    <scope>NUCLEOTIDE SEQUENCE</scope>
    <source>
        <strain evidence="13">ZZ-2019</strain>
        <tissue evidence="13">Adductor muscle</tissue>
    </source>
</reference>
<evidence type="ECO:0000256" key="5">
    <source>
        <dbReference type="ARBA" id="ARBA00022833"/>
    </source>
</evidence>
<dbReference type="SMART" id="SM00339">
    <property type="entry name" value="FH"/>
    <property type="match status" value="1"/>
</dbReference>
<dbReference type="AlphaFoldDB" id="A0AA89C530"/>
<evidence type="ECO:0000256" key="11">
    <source>
        <dbReference type="SAM" id="MobiDB-lite"/>
    </source>
</evidence>
<evidence type="ECO:0000256" key="9">
    <source>
        <dbReference type="ARBA" id="ARBA00023242"/>
    </source>
</evidence>
<feature type="compositionally biased region" description="Low complexity" evidence="11">
    <location>
        <begin position="146"/>
        <end position="162"/>
    </location>
</feature>
<dbReference type="PANTHER" id="PTHR45796">
    <property type="entry name" value="FORKHEAD BOX P, ISOFORM C"/>
    <property type="match status" value="1"/>
</dbReference>
<feature type="compositionally biased region" description="Polar residues" evidence="11">
    <location>
        <begin position="961"/>
        <end position="980"/>
    </location>
</feature>
<evidence type="ECO:0000256" key="4">
    <source>
        <dbReference type="ARBA" id="ARBA00022771"/>
    </source>
</evidence>
<feature type="region of interest" description="Disordered" evidence="11">
    <location>
        <begin position="628"/>
        <end position="683"/>
    </location>
</feature>
<keyword evidence="8" id="KW-0804">Transcription</keyword>
<feature type="DNA-binding region" description="Fork-head" evidence="10">
    <location>
        <begin position="691"/>
        <end position="764"/>
    </location>
</feature>
<evidence type="ECO:0000256" key="6">
    <source>
        <dbReference type="ARBA" id="ARBA00023015"/>
    </source>
</evidence>
<feature type="region of interest" description="Disordered" evidence="11">
    <location>
        <begin position="217"/>
        <end position="258"/>
    </location>
</feature>
<keyword evidence="4" id="KW-0863">Zinc-finger</keyword>
<gene>
    <name evidence="13" type="ORF">FSP39_004074</name>
</gene>
<dbReference type="InterPro" id="IPR001766">
    <property type="entry name" value="Fork_head_dom"/>
</dbReference>
<evidence type="ECO:0000259" key="12">
    <source>
        <dbReference type="PROSITE" id="PS50039"/>
    </source>
</evidence>
<dbReference type="PANTHER" id="PTHR45796:SF4">
    <property type="entry name" value="FORKHEAD BOX P, ISOFORM C"/>
    <property type="match status" value="1"/>
</dbReference>
<feature type="compositionally biased region" description="Polar residues" evidence="11">
    <location>
        <begin position="559"/>
        <end position="580"/>
    </location>
</feature>
<dbReference type="InterPro" id="IPR030456">
    <property type="entry name" value="TF_fork_head_CS_2"/>
</dbReference>
<accession>A0AA89C530</accession>
<dbReference type="GO" id="GO:0000981">
    <property type="term" value="F:DNA-binding transcription factor activity, RNA polymerase II-specific"/>
    <property type="evidence" value="ECO:0007669"/>
    <property type="project" value="TreeGrafter"/>
</dbReference>
<dbReference type="Gene3D" id="1.10.10.10">
    <property type="entry name" value="Winged helix-like DNA-binding domain superfamily/Winged helix DNA-binding domain"/>
    <property type="match status" value="1"/>
</dbReference>
<dbReference type="Gene3D" id="1.20.5.340">
    <property type="match status" value="1"/>
</dbReference>
<name>A0AA89C530_PINIB</name>
<feature type="region of interest" description="Disordered" evidence="11">
    <location>
        <begin position="940"/>
        <end position="995"/>
    </location>
</feature>
<dbReference type="InterPro" id="IPR047412">
    <property type="entry name" value="FH_FOXP1_P2"/>
</dbReference>
<dbReference type="PROSITE" id="PS50039">
    <property type="entry name" value="FORK_HEAD_3"/>
    <property type="match status" value="1"/>
</dbReference>
<keyword evidence="6" id="KW-0805">Transcription regulation</keyword>
<keyword evidence="14" id="KW-1185">Reference proteome</keyword>
<feature type="compositionally biased region" description="Polar residues" evidence="11">
    <location>
        <begin position="229"/>
        <end position="248"/>
    </location>
</feature>
<keyword evidence="3" id="KW-0479">Metal-binding</keyword>
<proteinExistence type="predicted"/>
<dbReference type="GO" id="GO:0008270">
    <property type="term" value="F:zinc ion binding"/>
    <property type="evidence" value="ECO:0007669"/>
    <property type="project" value="UniProtKB-KW"/>
</dbReference>
<keyword evidence="2" id="KW-0678">Repressor</keyword>
<evidence type="ECO:0000313" key="14">
    <source>
        <dbReference type="Proteomes" id="UP001186944"/>
    </source>
</evidence>
<dbReference type="GO" id="GO:0005634">
    <property type="term" value="C:nucleus"/>
    <property type="evidence" value="ECO:0007669"/>
    <property type="project" value="UniProtKB-SubCell"/>
</dbReference>
<evidence type="ECO:0000256" key="10">
    <source>
        <dbReference type="PROSITE-ProRule" id="PRU00089"/>
    </source>
</evidence>
<evidence type="ECO:0000256" key="3">
    <source>
        <dbReference type="ARBA" id="ARBA00022723"/>
    </source>
</evidence>
<keyword evidence="9 10" id="KW-0539">Nucleus</keyword>
<comment type="caution">
    <text evidence="13">The sequence shown here is derived from an EMBL/GenBank/DDBJ whole genome shotgun (WGS) entry which is preliminary data.</text>
</comment>
<evidence type="ECO:0000313" key="13">
    <source>
        <dbReference type="EMBL" id="KAK3101504.1"/>
    </source>
</evidence>
<dbReference type="CDD" id="cd20065">
    <property type="entry name" value="FH_FOXP2"/>
    <property type="match status" value="1"/>
</dbReference>
<comment type="subcellular location">
    <subcellularLocation>
        <location evidence="1 10">Nucleus</location>
    </subcellularLocation>
</comment>
<dbReference type="Pfam" id="PF16159">
    <property type="entry name" value="FOXP-CC"/>
    <property type="match status" value="1"/>
</dbReference>
<dbReference type="Pfam" id="PF00250">
    <property type="entry name" value="Forkhead"/>
    <property type="match status" value="1"/>
</dbReference>
<feature type="region of interest" description="Disordered" evidence="11">
    <location>
        <begin position="559"/>
        <end position="595"/>
    </location>
</feature>
<dbReference type="PRINTS" id="PR00053">
    <property type="entry name" value="FORKHEAD"/>
</dbReference>
<feature type="compositionally biased region" description="Basic and acidic residues" evidence="11">
    <location>
        <begin position="940"/>
        <end position="954"/>
    </location>
</feature>
<dbReference type="SUPFAM" id="SSF46785">
    <property type="entry name" value="Winged helix' DNA-binding domain"/>
    <property type="match status" value="1"/>
</dbReference>
<evidence type="ECO:0000256" key="8">
    <source>
        <dbReference type="ARBA" id="ARBA00023163"/>
    </source>
</evidence>
<evidence type="ECO:0000256" key="1">
    <source>
        <dbReference type="ARBA" id="ARBA00004123"/>
    </source>
</evidence>
<evidence type="ECO:0000256" key="7">
    <source>
        <dbReference type="ARBA" id="ARBA00023125"/>
    </source>
</evidence>
<feature type="domain" description="Fork-head" evidence="12">
    <location>
        <begin position="691"/>
        <end position="764"/>
    </location>
</feature>
<keyword evidence="7 10" id="KW-0238">DNA-binding</keyword>
<feature type="compositionally biased region" description="Pro residues" evidence="11">
    <location>
        <begin position="629"/>
        <end position="641"/>
    </location>
</feature>
<dbReference type="InterPro" id="IPR050998">
    <property type="entry name" value="FOXP"/>
</dbReference>
<feature type="compositionally biased region" description="Basic and acidic residues" evidence="11">
    <location>
        <begin position="96"/>
        <end position="105"/>
    </location>
</feature>
<protein>
    <recommendedName>
        <fullName evidence="12">Fork-head domain-containing protein</fullName>
    </recommendedName>
</protein>
<feature type="compositionally biased region" description="Polar residues" evidence="11">
    <location>
        <begin position="665"/>
        <end position="676"/>
    </location>
</feature>
<dbReference type="FunFam" id="1.10.10.10:FF:000010">
    <property type="entry name" value="Forkhead box P2 isoform B"/>
    <property type="match status" value="1"/>
</dbReference>
<keyword evidence="5" id="KW-0862">Zinc</keyword>
<feature type="region of interest" description="Disordered" evidence="11">
    <location>
        <begin position="823"/>
        <end position="859"/>
    </location>
</feature>
<dbReference type="InterPro" id="IPR036390">
    <property type="entry name" value="WH_DNA-bd_sf"/>
</dbReference>
<dbReference type="InterPro" id="IPR032354">
    <property type="entry name" value="FOXP-CC"/>
</dbReference>
<organism evidence="13 14">
    <name type="scientific">Pinctada imbricata</name>
    <name type="common">Atlantic pearl-oyster</name>
    <name type="synonym">Pinctada martensii</name>
    <dbReference type="NCBI Taxonomy" id="66713"/>
    <lineage>
        <taxon>Eukaryota</taxon>
        <taxon>Metazoa</taxon>
        <taxon>Spiralia</taxon>
        <taxon>Lophotrochozoa</taxon>
        <taxon>Mollusca</taxon>
        <taxon>Bivalvia</taxon>
        <taxon>Autobranchia</taxon>
        <taxon>Pteriomorphia</taxon>
        <taxon>Pterioida</taxon>
        <taxon>Pterioidea</taxon>
        <taxon>Pteriidae</taxon>
        <taxon>Pinctada</taxon>
    </lineage>
</organism>
<dbReference type="GO" id="GO:0000978">
    <property type="term" value="F:RNA polymerase II cis-regulatory region sequence-specific DNA binding"/>
    <property type="evidence" value="ECO:0007669"/>
    <property type="project" value="TreeGrafter"/>
</dbReference>
<evidence type="ECO:0000256" key="2">
    <source>
        <dbReference type="ARBA" id="ARBA00022491"/>
    </source>
</evidence>